<dbReference type="Pfam" id="PF06386">
    <property type="entry name" value="GvpL_GvpF"/>
    <property type="match status" value="1"/>
</dbReference>
<comment type="similarity">
    <text evidence="3">Belongs to the gas vesicle GvpF/GvpL family.</text>
</comment>
<dbReference type="AlphaFoldDB" id="A0A8B6MAN8"/>
<reference evidence="4 5" key="1">
    <citation type="submission" date="2019-05" db="EMBL/GenBank/DDBJ databases">
        <authorList>
            <person name="Farhan Ul Haque M."/>
        </authorList>
    </citation>
    <scope>NUCLEOTIDE SEQUENCE [LARGE SCALE GENOMIC DNA]</scope>
    <source>
        <strain evidence="4">2</strain>
    </source>
</reference>
<evidence type="ECO:0000256" key="1">
    <source>
        <dbReference type="ARBA" id="ARBA00022987"/>
    </source>
</evidence>
<dbReference type="PANTHER" id="PTHR36852">
    <property type="entry name" value="PROTEIN GVPL 2"/>
    <property type="match status" value="1"/>
</dbReference>
<evidence type="ECO:0000313" key="4">
    <source>
        <dbReference type="EMBL" id="VTZ51984.1"/>
    </source>
</evidence>
<organism evidence="4 5">
    <name type="scientific">Methylocella tundrae</name>
    <dbReference type="NCBI Taxonomy" id="227605"/>
    <lineage>
        <taxon>Bacteria</taxon>
        <taxon>Pseudomonadati</taxon>
        <taxon>Pseudomonadota</taxon>
        <taxon>Alphaproteobacteria</taxon>
        <taxon>Hyphomicrobiales</taxon>
        <taxon>Beijerinckiaceae</taxon>
        <taxon>Methylocella</taxon>
    </lineage>
</organism>
<protein>
    <recommendedName>
        <fullName evidence="6">Gas vesicle synthesis GvpLGvpF</fullName>
    </recommendedName>
</protein>
<proteinExistence type="inferred from homology"/>
<dbReference type="EMBL" id="CABFMQ020000120">
    <property type="protein sequence ID" value="VTZ51984.1"/>
    <property type="molecule type" value="Genomic_DNA"/>
</dbReference>
<keyword evidence="5" id="KW-1185">Reference proteome</keyword>
<comment type="subcellular location">
    <subcellularLocation>
        <location evidence="2">Gas vesicle</location>
    </subcellularLocation>
</comment>
<accession>A0A8B6MAN8</accession>
<comment type="caution">
    <text evidence="4">The sequence shown here is derived from an EMBL/GenBank/DDBJ whole genome shotgun (WGS) entry which is preliminary data.</text>
</comment>
<dbReference type="Proteomes" id="UP000485880">
    <property type="component" value="Unassembled WGS sequence"/>
</dbReference>
<dbReference type="PANTHER" id="PTHR36852:SF1">
    <property type="entry name" value="PROTEIN GVPL 2"/>
    <property type="match status" value="1"/>
</dbReference>
<keyword evidence="1" id="KW-0304">Gas vesicle</keyword>
<evidence type="ECO:0000256" key="2">
    <source>
        <dbReference type="ARBA" id="ARBA00035108"/>
    </source>
</evidence>
<sequence length="282" mass="31155">MNKIDLERNSAAAPPPIAGEEVICLFAFAQYDGALERRPPEAVLERRLILHRVGSVAALIGVVPVADYCGADAERRLADVAWLAPRVRRHAALVDWAAQWSSVFPAPFGTLYESLDSLTAFTHAHVATIAEFLQAVAGKEEWELRGTARLDEAESLDRLARAAWPDWCELTPGKRYMRLCRDRNALIEQGRAEAGAFICAFVTDLKPLTATVRRHEANRRPNGADEPELIARYSLLVGKPDVAALQERVRDASARASHGHVTIALSGPWPPFSFRPDLKPPR</sequence>
<dbReference type="GO" id="GO:0031411">
    <property type="term" value="C:gas vesicle"/>
    <property type="evidence" value="ECO:0007669"/>
    <property type="project" value="UniProtKB-SubCell"/>
</dbReference>
<name>A0A8B6MAN8_METTU</name>
<dbReference type="GO" id="GO:0031412">
    <property type="term" value="P:gas vesicle organization"/>
    <property type="evidence" value="ECO:0007669"/>
    <property type="project" value="InterPro"/>
</dbReference>
<dbReference type="RefSeq" id="WP_174513668.1">
    <property type="nucleotide sequence ID" value="NZ_CABFMQ020000120.1"/>
</dbReference>
<evidence type="ECO:0000313" key="5">
    <source>
        <dbReference type="Proteomes" id="UP000485880"/>
    </source>
</evidence>
<gene>
    <name evidence="4" type="ORF">MPC4_60073</name>
</gene>
<evidence type="ECO:0008006" key="6">
    <source>
        <dbReference type="Google" id="ProtNLM"/>
    </source>
</evidence>
<dbReference type="InterPro" id="IPR009430">
    <property type="entry name" value="GvpL/GvpF"/>
</dbReference>
<evidence type="ECO:0000256" key="3">
    <source>
        <dbReference type="ARBA" id="ARBA00035643"/>
    </source>
</evidence>